<sequence>MTAELLGCDAVGCPMAPYQDAQCKVGNATLQVIGIANVTTTVDTRPLTWTVGQQEAESGRNGAQITYDRNFYLGTPPSLQLKNTTGCALFFEGIAASLTPPDRFGNFSCSDLLNKDCISDLITQAQTAVNPGEAANDSDFCNKLREALGNKRPSTCNGVQGSWETMVARPLTGDQALQKMDQSQCRPTTGDNYDLFLVHSQRQHPSSRELKELAAVTPVMTVFREADDTNAELSCLGFVETKAGLVAQGSSAGINAPFLGYLGLLAFTFVFVV</sequence>
<organism evidence="1 2">
    <name type="scientific">Westerdykella ornata</name>
    <dbReference type="NCBI Taxonomy" id="318751"/>
    <lineage>
        <taxon>Eukaryota</taxon>
        <taxon>Fungi</taxon>
        <taxon>Dikarya</taxon>
        <taxon>Ascomycota</taxon>
        <taxon>Pezizomycotina</taxon>
        <taxon>Dothideomycetes</taxon>
        <taxon>Pleosporomycetidae</taxon>
        <taxon>Pleosporales</taxon>
        <taxon>Sporormiaceae</taxon>
        <taxon>Westerdykella</taxon>
    </lineage>
</organism>
<protein>
    <submittedName>
        <fullName evidence="1">Uncharacterized protein</fullName>
    </submittedName>
</protein>
<name>A0A6A6JGR5_WESOR</name>
<dbReference type="AlphaFoldDB" id="A0A6A6JGR5"/>
<dbReference type="GeneID" id="54554274"/>
<reference evidence="1" key="1">
    <citation type="journal article" date="2020" name="Stud. Mycol.">
        <title>101 Dothideomycetes genomes: a test case for predicting lifestyles and emergence of pathogens.</title>
        <authorList>
            <person name="Haridas S."/>
            <person name="Albert R."/>
            <person name="Binder M."/>
            <person name="Bloem J."/>
            <person name="Labutti K."/>
            <person name="Salamov A."/>
            <person name="Andreopoulos B."/>
            <person name="Baker S."/>
            <person name="Barry K."/>
            <person name="Bills G."/>
            <person name="Bluhm B."/>
            <person name="Cannon C."/>
            <person name="Castanera R."/>
            <person name="Culley D."/>
            <person name="Daum C."/>
            <person name="Ezra D."/>
            <person name="Gonzalez J."/>
            <person name="Henrissat B."/>
            <person name="Kuo A."/>
            <person name="Liang C."/>
            <person name="Lipzen A."/>
            <person name="Lutzoni F."/>
            <person name="Magnuson J."/>
            <person name="Mondo S."/>
            <person name="Nolan M."/>
            <person name="Ohm R."/>
            <person name="Pangilinan J."/>
            <person name="Park H.-J."/>
            <person name="Ramirez L."/>
            <person name="Alfaro M."/>
            <person name="Sun H."/>
            <person name="Tritt A."/>
            <person name="Yoshinaga Y."/>
            <person name="Zwiers L.-H."/>
            <person name="Turgeon B."/>
            <person name="Goodwin S."/>
            <person name="Spatafora J."/>
            <person name="Crous P."/>
            <person name="Grigoriev I."/>
        </authorList>
    </citation>
    <scope>NUCLEOTIDE SEQUENCE</scope>
    <source>
        <strain evidence="1">CBS 379.55</strain>
    </source>
</reference>
<evidence type="ECO:0000313" key="2">
    <source>
        <dbReference type="Proteomes" id="UP000800097"/>
    </source>
</evidence>
<dbReference type="EMBL" id="ML986503">
    <property type="protein sequence ID" value="KAF2274409.1"/>
    <property type="molecule type" value="Genomic_DNA"/>
</dbReference>
<accession>A0A6A6JGR5</accession>
<evidence type="ECO:0000313" key="1">
    <source>
        <dbReference type="EMBL" id="KAF2274409.1"/>
    </source>
</evidence>
<dbReference type="Proteomes" id="UP000800097">
    <property type="component" value="Unassembled WGS sequence"/>
</dbReference>
<dbReference type="OrthoDB" id="4154404at2759"/>
<dbReference type="RefSeq" id="XP_033651948.1">
    <property type="nucleotide sequence ID" value="XM_033801099.1"/>
</dbReference>
<proteinExistence type="predicted"/>
<gene>
    <name evidence="1" type="ORF">EI97DRAFT_460263</name>
</gene>
<keyword evidence="2" id="KW-1185">Reference proteome</keyword>